<feature type="compositionally biased region" description="Basic and acidic residues" evidence="1">
    <location>
        <begin position="1"/>
        <end position="30"/>
    </location>
</feature>
<dbReference type="EMBL" id="HBIB01048805">
    <property type="protein sequence ID" value="CAE0269800.1"/>
    <property type="molecule type" value="Transcribed_RNA"/>
</dbReference>
<evidence type="ECO:0000313" key="3">
    <source>
        <dbReference type="EMBL" id="CAE0269796.1"/>
    </source>
</evidence>
<evidence type="ECO:0000313" key="4">
    <source>
        <dbReference type="EMBL" id="CAE0269799.1"/>
    </source>
</evidence>
<organism evidence="5">
    <name type="scientific">Palpitomonas bilix</name>
    <dbReference type="NCBI Taxonomy" id="652834"/>
    <lineage>
        <taxon>Eukaryota</taxon>
        <taxon>Eukaryota incertae sedis</taxon>
    </lineage>
</organism>
<sequence>MEDERKGELSDWKRESRELKSTEMRQEKANLGKTGKKLLKQLGPSELLEQLELLELLLRRQRSTLGCLRTHDSRRPRRKQRLFWSSSFPPSSWVSGPVVSCDSYEFCESCERVKELKRWELQFALSAGEP</sequence>
<evidence type="ECO:0000256" key="1">
    <source>
        <dbReference type="SAM" id="MobiDB-lite"/>
    </source>
</evidence>
<accession>A0A7S3LX88</accession>
<dbReference type="EMBL" id="HBIB01048801">
    <property type="protein sequence ID" value="CAE0269796.1"/>
    <property type="molecule type" value="Transcribed_RNA"/>
</dbReference>
<dbReference type="EMBL" id="HBIB01048804">
    <property type="protein sequence ID" value="CAE0269799.1"/>
    <property type="molecule type" value="Transcribed_RNA"/>
</dbReference>
<evidence type="ECO:0000313" key="2">
    <source>
        <dbReference type="EMBL" id="CAE0269795.1"/>
    </source>
</evidence>
<dbReference type="AlphaFoldDB" id="A0A7S3LX88"/>
<dbReference type="EMBL" id="HBIB01048800">
    <property type="protein sequence ID" value="CAE0269795.1"/>
    <property type="molecule type" value="Transcribed_RNA"/>
</dbReference>
<proteinExistence type="predicted"/>
<evidence type="ECO:0000313" key="5">
    <source>
        <dbReference type="EMBL" id="CAE0269800.1"/>
    </source>
</evidence>
<evidence type="ECO:0000313" key="6">
    <source>
        <dbReference type="EMBL" id="CAE0269801.1"/>
    </source>
</evidence>
<name>A0A7S3LX88_9EUKA</name>
<gene>
    <name evidence="2" type="ORF">PBIL07802_LOCUS32148</name>
    <name evidence="3" type="ORF">PBIL07802_LOCUS32149</name>
    <name evidence="4" type="ORF">PBIL07802_LOCUS32152</name>
    <name evidence="5" type="ORF">PBIL07802_LOCUS32153</name>
    <name evidence="6" type="ORF">PBIL07802_LOCUS32154</name>
</gene>
<feature type="region of interest" description="Disordered" evidence="1">
    <location>
        <begin position="1"/>
        <end position="32"/>
    </location>
</feature>
<dbReference type="EMBL" id="HBIB01048806">
    <property type="protein sequence ID" value="CAE0269801.1"/>
    <property type="molecule type" value="Transcribed_RNA"/>
</dbReference>
<protein>
    <submittedName>
        <fullName evidence="5">Uncharacterized protein</fullName>
    </submittedName>
</protein>
<reference evidence="5" key="1">
    <citation type="submission" date="2021-01" db="EMBL/GenBank/DDBJ databases">
        <authorList>
            <person name="Corre E."/>
            <person name="Pelletier E."/>
            <person name="Niang G."/>
            <person name="Scheremetjew M."/>
            <person name="Finn R."/>
            <person name="Kale V."/>
            <person name="Holt S."/>
            <person name="Cochrane G."/>
            <person name="Meng A."/>
            <person name="Brown T."/>
            <person name="Cohen L."/>
        </authorList>
    </citation>
    <scope>NUCLEOTIDE SEQUENCE</scope>
    <source>
        <strain evidence="5">NIES-2562</strain>
    </source>
</reference>